<comment type="caution">
    <text evidence="1">The sequence shown here is derived from an EMBL/GenBank/DDBJ whole genome shotgun (WGS) entry which is preliminary data.</text>
</comment>
<dbReference type="EMBL" id="CAJNNW010026420">
    <property type="protein sequence ID" value="CAE8685161.1"/>
    <property type="molecule type" value="Genomic_DNA"/>
</dbReference>
<dbReference type="AlphaFoldDB" id="A0A813JRI2"/>
<organism evidence="1 2">
    <name type="scientific">Polarella glacialis</name>
    <name type="common">Dinoflagellate</name>
    <dbReference type="NCBI Taxonomy" id="89957"/>
    <lineage>
        <taxon>Eukaryota</taxon>
        <taxon>Sar</taxon>
        <taxon>Alveolata</taxon>
        <taxon>Dinophyceae</taxon>
        <taxon>Suessiales</taxon>
        <taxon>Suessiaceae</taxon>
        <taxon>Polarella</taxon>
    </lineage>
</organism>
<dbReference type="Proteomes" id="UP000626109">
    <property type="component" value="Unassembled WGS sequence"/>
</dbReference>
<name>A0A813JRI2_POLGL</name>
<protein>
    <submittedName>
        <fullName evidence="1">Uncharacterized protein</fullName>
    </submittedName>
</protein>
<evidence type="ECO:0000313" key="1">
    <source>
        <dbReference type="EMBL" id="CAE8685161.1"/>
    </source>
</evidence>
<evidence type="ECO:0000313" key="2">
    <source>
        <dbReference type="Proteomes" id="UP000626109"/>
    </source>
</evidence>
<proteinExistence type="predicted"/>
<sequence>MWQHLSQGVRDIALQRFSNHNVSMSWRSARTKEAKQRSQECFAALKALPPVSLSFDPPTQARKQTMMQNVFSGWQHAVQVQATDKCFYKLHREDMRHRTSTIMADMDLAYSSRDFALFWRLARALSGKSLGPKLRQYNAAKMANPTAAGWIRYLEKPGTEGGGSAIVLDDPLMMFSWHHGCLVPESGGLPVSECAQTQKSLNLPVRT</sequence>
<accession>A0A813JRI2</accession>
<reference evidence="1" key="1">
    <citation type="submission" date="2021-02" db="EMBL/GenBank/DDBJ databases">
        <authorList>
            <person name="Dougan E. K."/>
            <person name="Rhodes N."/>
            <person name="Thang M."/>
            <person name="Chan C."/>
        </authorList>
    </citation>
    <scope>NUCLEOTIDE SEQUENCE</scope>
</reference>
<gene>
    <name evidence="1" type="ORF">PGLA2088_LOCUS24327</name>
</gene>